<dbReference type="Gene3D" id="3.40.50.150">
    <property type="entry name" value="Vaccinia Virus protein VP39"/>
    <property type="match status" value="1"/>
</dbReference>
<evidence type="ECO:0000256" key="7">
    <source>
        <dbReference type="ARBA" id="ARBA00047841"/>
    </source>
</evidence>
<reference evidence="10" key="1">
    <citation type="submission" date="2013-05" db="EMBL/GenBank/DDBJ databases">
        <authorList>
            <person name="Yim A.K.Y."/>
            <person name="Chan T.F."/>
            <person name="Ji K.M."/>
            <person name="Liu X.Y."/>
            <person name="Zhou J.W."/>
            <person name="Li R.Q."/>
            <person name="Yang K.Y."/>
            <person name="Li J."/>
            <person name="Li M."/>
            <person name="Law P.T.W."/>
            <person name="Wu Y.L."/>
            <person name="Cai Z.L."/>
            <person name="Qin H."/>
            <person name="Bao Y."/>
            <person name="Leung R.K.K."/>
            <person name="Ng P.K.S."/>
            <person name="Zou J."/>
            <person name="Zhong X.J."/>
            <person name="Ran P.X."/>
            <person name="Zhong N.S."/>
            <person name="Liu Z.G."/>
            <person name="Tsui S.K.W."/>
        </authorList>
    </citation>
    <scope>NUCLEOTIDE SEQUENCE</scope>
    <source>
        <strain evidence="10">Derf</strain>
        <tissue evidence="10">Whole organism</tissue>
    </source>
</reference>
<comment type="pathway">
    <text evidence="2">Lipid metabolism.</text>
</comment>
<dbReference type="SUPFAM" id="SSF53335">
    <property type="entry name" value="S-adenosyl-L-methionine-dependent methyltransferases"/>
    <property type="match status" value="1"/>
</dbReference>
<reference evidence="10" key="4">
    <citation type="journal article" date="2022" name="Res Sq">
        <title>Comparative Genomics Reveals Insights into the Divergent Evolution of Astigmatic Mites and Household Pest Adaptations.</title>
        <authorList>
            <person name="Xiong Q."/>
            <person name="Wan A.T.-Y."/>
            <person name="Liu X.-Y."/>
            <person name="Fung C.S.-H."/>
            <person name="Xiao X."/>
            <person name="Malainual N."/>
            <person name="Hou J."/>
            <person name="Wang L."/>
            <person name="Wang M."/>
            <person name="Yang K."/>
            <person name="Cui Y."/>
            <person name="Leung E."/>
            <person name="Nong W."/>
            <person name="Shin S.-K."/>
            <person name="Au S."/>
            <person name="Jeong K.Y."/>
            <person name="Chew F.T."/>
            <person name="Hui J."/>
            <person name="Leung T.F."/>
            <person name="Tungtrongchitr A."/>
            <person name="Zhong N."/>
            <person name="Liu Z."/>
            <person name="Tsui S."/>
        </authorList>
    </citation>
    <scope>NUCLEOTIDE SEQUENCE</scope>
    <source>
        <strain evidence="10">Derf</strain>
        <tissue evidence="10">Whole organism</tissue>
    </source>
</reference>
<dbReference type="Proteomes" id="UP000790347">
    <property type="component" value="Unassembled WGS sequence"/>
</dbReference>
<dbReference type="Proteomes" id="UP000828236">
    <property type="component" value="Unassembled WGS sequence"/>
</dbReference>
<dbReference type="InterPro" id="IPR029063">
    <property type="entry name" value="SAM-dependent_MTases_sf"/>
</dbReference>
<evidence type="ECO:0000256" key="4">
    <source>
        <dbReference type="ARBA" id="ARBA00022679"/>
    </source>
</evidence>
<dbReference type="EMBL" id="ASGP02000001">
    <property type="protein sequence ID" value="KAH9526863.1"/>
    <property type="molecule type" value="Genomic_DNA"/>
</dbReference>
<evidence type="ECO:0000313" key="10">
    <source>
        <dbReference type="EMBL" id="KAH9526863.1"/>
    </source>
</evidence>
<dbReference type="Pfam" id="PF08241">
    <property type="entry name" value="Methyltransf_11"/>
    <property type="match status" value="1"/>
</dbReference>
<dbReference type="EMBL" id="SDOV01000004">
    <property type="protein sequence ID" value="KAH7641144.1"/>
    <property type="molecule type" value="Genomic_DNA"/>
</dbReference>
<dbReference type="GO" id="GO:0000234">
    <property type="term" value="F:phosphoethanolamine N-methyltransferase activity"/>
    <property type="evidence" value="ECO:0007669"/>
    <property type="project" value="UniProtKB-EC"/>
</dbReference>
<evidence type="ECO:0000256" key="1">
    <source>
        <dbReference type="ARBA" id="ARBA00004969"/>
    </source>
</evidence>
<keyword evidence="4" id="KW-0808">Transferase</keyword>
<comment type="catalytic activity">
    <reaction evidence="7">
        <text>N-methylethanolamine phosphate + S-adenosyl-L-methionine = N,N-dimethylethanolamine phosphate + S-adenosyl-L-homocysteine + H(+)</text>
        <dbReference type="Rhea" id="RHEA:25321"/>
        <dbReference type="ChEBI" id="CHEBI:15378"/>
        <dbReference type="ChEBI" id="CHEBI:57781"/>
        <dbReference type="ChEBI" id="CHEBI:57856"/>
        <dbReference type="ChEBI" id="CHEBI:58641"/>
        <dbReference type="ChEBI" id="CHEBI:59789"/>
        <dbReference type="EC" id="2.1.1.103"/>
    </reaction>
    <physiologicalReaction direction="left-to-right" evidence="7">
        <dbReference type="Rhea" id="RHEA:25322"/>
    </physiologicalReaction>
</comment>
<evidence type="ECO:0000259" key="8">
    <source>
        <dbReference type="Pfam" id="PF08241"/>
    </source>
</evidence>
<comment type="pathway">
    <text evidence="1">Phospholipid metabolism; phosphatidylcholine biosynthesis.</text>
</comment>
<evidence type="ECO:0000256" key="6">
    <source>
        <dbReference type="ARBA" id="ARBA00047619"/>
    </source>
</evidence>
<dbReference type="InterPro" id="IPR013216">
    <property type="entry name" value="Methyltransf_11"/>
</dbReference>
<dbReference type="GO" id="GO:0032259">
    <property type="term" value="P:methylation"/>
    <property type="evidence" value="ECO:0007669"/>
    <property type="project" value="UniProtKB-KW"/>
</dbReference>
<gene>
    <name evidence="10" type="ORF">DERF_000921</name>
    <name evidence="9" type="ORF">HUG17_4188</name>
</gene>
<reference evidence="9" key="2">
    <citation type="submission" date="2020-06" db="EMBL/GenBank/DDBJ databases">
        <authorList>
            <person name="Ji K."/>
            <person name="Li J."/>
        </authorList>
    </citation>
    <scope>NUCLEOTIDE SEQUENCE</scope>
    <source>
        <strain evidence="9">JKM2019</strain>
        <tissue evidence="9">Whole body</tissue>
    </source>
</reference>
<dbReference type="PANTHER" id="PTHR44307:SF2">
    <property type="entry name" value="PHOSPHOETHANOLAMINE METHYLTRANSFERASE ISOFORM X1"/>
    <property type="match status" value="1"/>
</dbReference>
<keyword evidence="3" id="KW-0489">Methyltransferase</keyword>
<evidence type="ECO:0000313" key="11">
    <source>
        <dbReference type="Proteomes" id="UP000790347"/>
    </source>
</evidence>
<dbReference type="PANTHER" id="PTHR44307">
    <property type="entry name" value="PHOSPHOETHANOLAMINE METHYLTRANSFERASE"/>
    <property type="match status" value="1"/>
</dbReference>
<organism evidence="10 11">
    <name type="scientific">Dermatophagoides farinae</name>
    <name type="common">American house dust mite</name>
    <dbReference type="NCBI Taxonomy" id="6954"/>
    <lineage>
        <taxon>Eukaryota</taxon>
        <taxon>Metazoa</taxon>
        <taxon>Ecdysozoa</taxon>
        <taxon>Arthropoda</taxon>
        <taxon>Chelicerata</taxon>
        <taxon>Arachnida</taxon>
        <taxon>Acari</taxon>
        <taxon>Acariformes</taxon>
        <taxon>Sarcoptiformes</taxon>
        <taxon>Astigmata</taxon>
        <taxon>Psoroptidia</taxon>
        <taxon>Analgoidea</taxon>
        <taxon>Pyroglyphidae</taxon>
        <taxon>Dermatophagoidinae</taxon>
        <taxon>Dermatophagoides</taxon>
    </lineage>
</organism>
<name>A0A922IDX6_DERFA</name>
<comment type="caution">
    <text evidence="10">The sequence shown here is derived from an EMBL/GenBank/DDBJ whole genome shotgun (WGS) entry which is preliminary data.</text>
</comment>
<dbReference type="AlphaFoldDB" id="A0A922IDX6"/>
<evidence type="ECO:0000256" key="2">
    <source>
        <dbReference type="ARBA" id="ARBA00005189"/>
    </source>
</evidence>
<protein>
    <recommendedName>
        <fullName evidence="5">phosphoethanolamine N-methyltransferase</fullName>
        <ecNumber evidence="5">2.1.1.103</ecNumber>
    </recommendedName>
</protein>
<feature type="domain" description="Methyltransferase type 11" evidence="8">
    <location>
        <begin position="61"/>
        <end position="160"/>
    </location>
</feature>
<evidence type="ECO:0000256" key="5">
    <source>
        <dbReference type="ARBA" id="ARBA00035674"/>
    </source>
</evidence>
<dbReference type="OrthoDB" id="8300214at2759"/>
<evidence type="ECO:0000313" key="9">
    <source>
        <dbReference type="EMBL" id="KAH7641144.1"/>
    </source>
</evidence>
<dbReference type="EC" id="2.1.1.103" evidence="5"/>
<comment type="catalytic activity">
    <reaction evidence="6">
        <text>N,N-dimethylethanolamine phosphate + S-adenosyl-L-methionine = phosphocholine + S-adenosyl-L-homocysteine + H(+)</text>
        <dbReference type="Rhea" id="RHEA:25325"/>
        <dbReference type="ChEBI" id="CHEBI:15378"/>
        <dbReference type="ChEBI" id="CHEBI:57856"/>
        <dbReference type="ChEBI" id="CHEBI:58641"/>
        <dbReference type="ChEBI" id="CHEBI:59789"/>
        <dbReference type="ChEBI" id="CHEBI:295975"/>
        <dbReference type="EC" id="2.1.1.103"/>
    </reaction>
    <physiologicalReaction direction="left-to-right" evidence="6">
        <dbReference type="Rhea" id="RHEA:25326"/>
    </physiologicalReaction>
</comment>
<keyword evidence="11" id="KW-1185">Reference proteome</keyword>
<dbReference type="CDD" id="cd02440">
    <property type="entry name" value="AdoMet_MTases"/>
    <property type="match status" value="1"/>
</dbReference>
<reference evidence="9" key="3">
    <citation type="journal article" date="2021" name="World Allergy Organ. J.">
        <title>Chromosome-level assembly of Dermatophagoides farinae genome and transcriptome reveals two novel allergens Der f 37 and Der f 39.</title>
        <authorList>
            <person name="Chen J."/>
            <person name="Cai Z."/>
            <person name="Fan D."/>
            <person name="Hu J."/>
            <person name="Hou Y."/>
            <person name="He Y."/>
            <person name="Zhang Z."/>
            <person name="Zhao Z."/>
            <person name="Gao P."/>
            <person name="Hu W."/>
            <person name="Sun J."/>
            <person name="Li J."/>
            <person name="Ji K."/>
        </authorList>
    </citation>
    <scope>NUCLEOTIDE SEQUENCE</scope>
    <source>
        <strain evidence="9">JKM2019</strain>
    </source>
</reference>
<sequence>MGSGNYNATEYQKFLDQVQYSKNGVARYEWIFGEGYLSTGGLETTKEIVPHLELKSGQKLLDMGSGLGGHDFYMVEKYDVYIDAVDLSQNMMDVVMDYYNKKPHLKDKINFRLCDVTKAEFPSNYYDAIYSRDALLHIKDKHQLFQNFMKWLKPGGRIVFTDYLRGDGQTSEEFQQYVKQRDYTLWTKNEYEKMLKEVGFVNLKVQESKDQFVKSLERELKKLSDGKQDFLSKFSQKDYDDLENGWTAKIKRAQNDDQSWVLVVAFKPQQS</sequence>
<proteinExistence type="predicted"/>
<evidence type="ECO:0000256" key="3">
    <source>
        <dbReference type="ARBA" id="ARBA00022603"/>
    </source>
</evidence>
<accession>A0A922IDX6</accession>